<feature type="region of interest" description="Disordered" evidence="1">
    <location>
        <begin position="459"/>
        <end position="485"/>
    </location>
</feature>
<dbReference type="AlphaFoldDB" id="A0A8J9X3Z4"/>
<feature type="compositionally biased region" description="Polar residues" evidence="1">
    <location>
        <begin position="25"/>
        <end position="35"/>
    </location>
</feature>
<feature type="compositionally biased region" description="Polar residues" evidence="1">
    <location>
        <begin position="146"/>
        <end position="162"/>
    </location>
</feature>
<feature type="region of interest" description="Disordered" evidence="1">
    <location>
        <begin position="25"/>
        <end position="59"/>
    </location>
</feature>
<feature type="region of interest" description="Disordered" evidence="1">
    <location>
        <begin position="141"/>
        <end position="174"/>
    </location>
</feature>
<sequence length="485" mass="53239">MNHPRLEEIGSGKSLLDVSGIPISTACSSTPSASLSDEERKASFRDRFGPDPEPTTEKRACRPFSVMRGRSGRFEKQARVASTAEELAMCLPDSPPTLGGSPKLKKSSMWSTLFSSSARLEESSAHRPTSSAWITAMLPHRKGAKSSPSGSNILARSSTAFSKNEDDVRSTDRESLVFKNQPLHRKVMKRETYTVEEDTQTRHPKASFSRQNGSSVAKSPHSIAPSIVEQDAFDQSRSYLGSPLWTPDSPNSEKHDRWTPPHKNTGLLRKEFGIESSQELTWLKHPLRDLLGKSKQSNETEPRHAMGKKPSHDNFQVQDGDGGAFGLQGSSVLLGNRLSQMRAAGDPISLKVTLSLDKDLKDEDLNNVGKLLSQLEQYLSIAPRQGHFLNQHFSTKKIFNEAGSIDRESTGKHDAMRQKLFELEAEIDRTALESAAAAMLLEGCQDEKLSDHNLMVASSPVAASEKDSSSLSSDADELVAQPALF</sequence>
<organism evidence="2">
    <name type="scientific">Phaeodactylum tricornutum</name>
    <name type="common">Diatom</name>
    <dbReference type="NCBI Taxonomy" id="2850"/>
    <lineage>
        <taxon>Eukaryota</taxon>
        <taxon>Sar</taxon>
        <taxon>Stramenopiles</taxon>
        <taxon>Ochrophyta</taxon>
        <taxon>Bacillariophyta</taxon>
        <taxon>Bacillariophyceae</taxon>
        <taxon>Bacillariophycidae</taxon>
        <taxon>Naviculales</taxon>
        <taxon>Phaeodactylaceae</taxon>
        <taxon>Phaeodactylum</taxon>
    </lineage>
</organism>
<feature type="compositionally biased region" description="Basic and acidic residues" evidence="1">
    <location>
        <begin position="37"/>
        <end position="59"/>
    </location>
</feature>
<feature type="compositionally biased region" description="Polar residues" evidence="1">
    <location>
        <begin position="208"/>
        <end position="217"/>
    </location>
</feature>
<dbReference type="EMBL" id="OU594960">
    <property type="protein sequence ID" value="CAG9283515.1"/>
    <property type="molecule type" value="Genomic_DNA"/>
</dbReference>
<feature type="compositionally biased region" description="Basic and acidic residues" evidence="1">
    <location>
        <begin position="163"/>
        <end position="174"/>
    </location>
</feature>
<gene>
    <name evidence="2" type="ORF">PTTT1_LOCUS23052</name>
</gene>
<evidence type="ECO:0000256" key="1">
    <source>
        <dbReference type="SAM" id="MobiDB-lite"/>
    </source>
</evidence>
<dbReference type="Proteomes" id="UP000836788">
    <property type="component" value="Chromosome 19"/>
</dbReference>
<feature type="compositionally biased region" description="Basic and acidic residues" evidence="1">
    <location>
        <begin position="293"/>
        <end position="304"/>
    </location>
</feature>
<proteinExistence type="predicted"/>
<protein>
    <submittedName>
        <fullName evidence="2">Uncharacterized protein</fullName>
    </submittedName>
</protein>
<feature type="region of interest" description="Disordered" evidence="1">
    <location>
        <begin position="293"/>
        <end position="321"/>
    </location>
</feature>
<name>A0A8J9X3Z4_PHATR</name>
<reference evidence="2" key="1">
    <citation type="submission" date="2022-02" db="EMBL/GenBank/DDBJ databases">
        <authorList>
            <person name="Giguere J D."/>
        </authorList>
    </citation>
    <scope>NUCLEOTIDE SEQUENCE</scope>
    <source>
        <strain evidence="2">CCAP 1055/1</strain>
    </source>
</reference>
<feature type="region of interest" description="Disordered" evidence="1">
    <location>
        <begin position="239"/>
        <end position="264"/>
    </location>
</feature>
<feature type="region of interest" description="Disordered" evidence="1">
    <location>
        <begin position="189"/>
        <end position="221"/>
    </location>
</feature>
<evidence type="ECO:0000313" key="2">
    <source>
        <dbReference type="EMBL" id="CAG9283515.1"/>
    </source>
</evidence>
<accession>A0A8J9X3Z4</accession>